<keyword evidence="2" id="KW-0150">Chloroplast</keyword>
<reference evidence="2" key="2">
    <citation type="submission" date="2016-10" db="EMBL/GenBank/DDBJ databases">
        <authorList>
            <person name="de Groot N.N."/>
        </authorList>
    </citation>
    <scope>NUCLEOTIDE SEQUENCE</scope>
    <source>
        <strain evidence="2">J.0258</strain>
    </source>
</reference>
<dbReference type="Gene3D" id="1.10.10.10">
    <property type="entry name" value="Winged helix-like DNA-binding domain superfamily/Winged helix DNA-binding domain"/>
    <property type="match status" value="1"/>
</dbReference>
<dbReference type="InterPro" id="IPR036390">
    <property type="entry name" value="WH_DNA-bd_sf"/>
</dbReference>
<sequence length="190" mass="22263">MYNMYKLNPGDSLVIYPKDSNTYIVIQGLLVINQEFSNGKKFSRYMINNGYFIQKLFKYQKFYNYFYTIDAINMSYILTISGDSKSFNERLISLEGNHCIHSRNMLDIHIHKNTQNKVIHLLLMLSELTGQSSSNYILLNTKISFSTIAIIVGTSRNTVSRIINQLKREKLLMYQNKRFIIYNLAKLLSR</sequence>
<dbReference type="Pfam" id="PF13545">
    <property type="entry name" value="HTH_Crp_2"/>
    <property type="match status" value="1"/>
</dbReference>
<dbReference type="GeneID" id="30000217"/>
<proteinExistence type="predicted"/>
<accession>A0A1G4NS26</accession>
<feature type="domain" description="HTH crp-type" evidence="1">
    <location>
        <begin position="112"/>
        <end position="185"/>
    </location>
</feature>
<dbReference type="AlphaFoldDB" id="A0A1G4NS26"/>
<name>A0A1G4NS26_9FLOR</name>
<dbReference type="InterPro" id="IPR036388">
    <property type="entry name" value="WH-like_DNA-bd_sf"/>
</dbReference>
<dbReference type="GO" id="GO:0006355">
    <property type="term" value="P:regulation of DNA-templated transcription"/>
    <property type="evidence" value="ECO:0007669"/>
    <property type="project" value="InterPro"/>
</dbReference>
<evidence type="ECO:0000313" key="2">
    <source>
        <dbReference type="EMBL" id="SCW21434.1"/>
    </source>
</evidence>
<gene>
    <name evidence="2" type="primary">ntcA</name>
    <name evidence="2" type="ORF">BQ776_221</name>
</gene>
<dbReference type="PROSITE" id="PS51063">
    <property type="entry name" value="HTH_CRP_2"/>
    <property type="match status" value="1"/>
</dbReference>
<dbReference type="SUPFAM" id="SSF46785">
    <property type="entry name" value="Winged helix' DNA-binding domain"/>
    <property type="match status" value="1"/>
</dbReference>
<organism evidence="2">
    <name type="scientific">Dermonema virens</name>
    <dbReference type="NCBI Taxonomy" id="1077399"/>
    <lineage>
        <taxon>Eukaryota</taxon>
        <taxon>Rhodophyta</taxon>
        <taxon>Florideophyceae</taxon>
        <taxon>Nemaliophycidae</taxon>
        <taxon>Nemaliales</taxon>
        <taxon>Liagoraceae</taxon>
        <taxon>Dermonema</taxon>
    </lineage>
</organism>
<dbReference type="InterPro" id="IPR012318">
    <property type="entry name" value="HTH_CRP"/>
</dbReference>
<evidence type="ECO:0000259" key="1">
    <source>
        <dbReference type="PROSITE" id="PS51063"/>
    </source>
</evidence>
<dbReference type="GO" id="GO:0003677">
    <property type="term" value="F:DNA binding"/>
    <property type="evidence" value="ECO:0007669"/>
    <property type="project" value="InterPro"/>
</dbReference>
<dbReference type="EMBL" id="LT622863">
    <property type="protein sequence ID" value="SCW21434.1"/>
    <property type="molecule type" value="Genomic_DNA"/>
</dbReference>
<keyword evidence="2" id="KW-0934">Plastid</keyword>
<reference evidence="2" key="1">
    <citation type="submission" date="2016-10" db="EMBL/GenBank/DDBJ databases">
        <title>Chloroplast genomes as a tool to resolve red algal phylogenies: a case study in the Nemaliales.</title>
        <authorList>
            <person name="Costa J.F."/>
            <person name="Lin S.M."/>
            <person name="Macaya E.C."/>
            <person name="Fernandez-Garcia C."/>
            <person name="Verbruggen H."/>
        </authorList>
    </citation>
    <scope>NUCLEOTIDE SEQUENCE</scope>
    <source>
        <strain evidence="2">J.0258</strain>
    </source>
</reference>
<dbReference type="RefSeq" id="YP_009313180.1">
    <property type="nucleotide sequence ID" value="NC_031655.1"/>
</dbReference>
<protein>
    <submittedName>
        <fullName evidence="2">Global nitrogen transcriptional regulator</fullName>
    </submittedName>
</protein>
<geneLocation type="chloroplast" evidence="2"/>